<sequence length="200" mass="22132">MKQSTLPTFSTRRVWLGLLTSLLGLLLAGCIPASSAPYSTYTRSSYTQPYESTNLSAEISAAAKRLLSVNPELSQHDPMIAATFVDINDLRVSSTFGRISSELFASALSQAGIHMREVKMRDSLFIEERLGELILSREVKRLKEAYSANSILMGTYALGDHRVYVSVRVVRTRDAIVLATANLSLPLDHNLRSMFSDSAW</sequence>
<dbReference type="AlphaFoldDB" id="A0AAJ0UI70"/>
<organism evidence="2 3">
    <name type="scientific">Halochromatium salexigens</name>
    <name type="common">Chromatium salexigens</name>
    <dbReference type="NCBI Taxonomy" id="49447"/>
    <lineage>
        <taxon>Bacteria</taxon>
        <taxon>Pseudomonadati</taxon>
        <taxon>Pseudomonadota</taxon>
        <taxon>Gammaproteobacteria</taxon>
        <taxon>Chromatiales</taxon>
        <taxon>Chromatiaceae</taxon>
        <taxon>Halochromatium</taxon>
    </lineage>
</organism>
<evidence type="ECO:0000259" key="1">
    <source>
        <dbReference type="Pfam" id="PF17680"/>
    </source>
</evidence>
<feature type="domain" description="FlgO" evidence="1">
    <location>
        <begin position="61"/>
        <end position="188"/>
    </location>
</feature>
<evidence type="ECO:0000313" key="3">
    <source>
        <dbReference type="Proteomes" id="UP001296967"/>
    </source>
</evidence>
<keyword evidence="3" id="KW-1185">Reference proteome</keyword>
<evidence type="ECO:0000313" key="2">
    <source>
        <dbReference type="EMBL" id="MBK5930982.1"/>
    </source>
</evidence>
<name>A0AAJ0UI70_HALSE</name>
<dbReference type="Proteomes" id="UP001296967">
    <property type="component" value="Unassembled WGS sequence"/>
</dbReference>
<reference evidence="2" key="1">
    <citation type="submission" date="2017-05" db="EMBL/GenBank/DDBJ databases">
        <authorList>
            <person name="Imhoff J.F."/>
            <person name="Rahn T."/>
            <person name="Kuenzel S."/>
            <person name="Neulinger S.C."/>
        </authorList>
    </citation>
    <scope>NUCLEOTIDE SEQUENCE</scope>
    <source>
        <strain evidence="2">DSM 4395</strain>
    </source>
</reference>
<proteinExistence type="predicted"/>
<dbReference type="InterPro" id="IPR041215">
    <property type="entry name" value="FlgO_dom"/>
</dbReference>
<dbReference type="PROSITE" id="PS51257">
    <property type="entry name" value="PROKAR_LIPOPROTEIN"/>
    <property type="match status" value="1"/>
</dbReference>
<dbReference type="EMBL" id="NHSF01000059">
    <property type="protein sequence ID" value="MBK5930982.1"/>
    <property type="molecule type" value="Genomic_DNA"/>
</dbReference>
<comment type="caution">
    <text evidence="2">The sequence shown here is derived from an EMBL/GenBank/DDBJ whole genome shotgun (WGS) entry which is preliminary data.</text>
</comment>
<reference evidence="2" key="2">
    <citation type="journal article" date="2020" name="Microorganisms">
        <title>Osmotic Adaptation and Compatible Solute Biosynthesis of Phototrophic Bacteria as Revealed from Genome Analyses.</title>
        <authorList>
            <person name="Imhoff J.F."/>
            <person name="Rahn T."/>
            <person name="Kunzel S."/>
            <person name="Keller A."/>
            <person name="Neulinger S.C."/>
        </authorList>
    </citation>
    <scope>NUCLEOTIDE SEQUENCE</scope>
    <source>
        <strain evidence="2">DSM 4395</strain>
    </source>
</reference>
<dbReference type="RefSeq" id="WP_201245805.1">
    <property type="nucleotide sequence ID" value="NZ_NHSF01000059.1"/>
</dbReference>
<accession>A0AAJ0UI70</accession>
<gene>
    <name evidence="2" type="ORF">CCR82_10715</name>
</gene>
<protein>
    <recommendedName>
        <fullName evidence="1">FlgO domain-containing protein</fullName>
    </recommendedName>
</protein>
<dbReference type="Pfam" id="PF17680">
    <property type="entry name" value="FlgO"/>
    <property type="match status" value="1"/>
</dbReference>